<proteinExistence type="predicted"/>
<dbReference type="AlphaFoldDB" id="T1GZE1"/>
<reference evidence="2" key="1">
    <citation type="submission" date="2013-02" db="EMBL/GenBank/DDBJ databases">
        <authorList>
            <person name="Hughes D."/>
        </authorList>
    </citation>
    <scope>NUCLEOTIDE SEQUENCE</scope>
    <source>
        <strain>Durham</strain>
        <strain evidence="2">NC isolate 2 -- Noor lab</strain>
    </source>
</reference>
<sequence length="94" mass="10673">MVASEISKPHGHHFIVKITKKDLEKMNAMKMEVIVVSSHIKDHKEGSREDEGHENGDYKQLKILRTDIGFEDRTSEDRILYAAKNGKLKGSIAI</sequence>
<accession>T1GZE1</accession>
<keyword evidence="2" id="KW-1185">Reference proteome</keyword>
<evidence type="ECO:0000313" key="2">
    <source>
        <dbReference type="Proteomes" id="UP000015102"/>
    </source>
</evidence>
<dbReference type="HOGENOM" id="CLU_2388707_0_0_1"/>
<dbReference type="Proteomes" id="UP000015102">
    <property type="component" value="Unassembled WGS sequence"/>
</dbReference>
<protein>
    <submittedName>
        <fullName evidence="1">Uncharacterized protein</fullName>
    </submittedName>
</protein>
<dbReference type="EMBL" id="CAQQ02389241">
    <property type="status" value="NOT_ANNOTATED_CDS"/>
    <property type="molecule type" value="Genomic_DNA"/>
</dbReference>
<reference evidence="1" key="2">
    <citation type="submission" date="2015-06" db="UniProtKB">
        <authorList>
            <consortium name="EnsemblMetazoa"/>
        </authorList>
    </citation>
    <scope>IDENTIFICATION</scope>
</reference>
<dbReference type="EnsemblMetazoa" id="MESCA009240-RA">
    <property type="protein sequence ID" value="MESCA009240-PA"/>
    <property type="gene ID" value="MESCA009240"/>
</dbReference>
<organism evidence="1 2">
    <name type="scientific">Megaselia scalaris</name>
    <name type="common">Humpbacked fly</name>
    <name type="synonym">Phora scalaris</name>
    <dbReference type="NCBI Taxonomy" id="36166"/>
    <lineage>
        <taxon>Eukaryota</taxon>
        <taxon>Metazoa</taxon>
        <taxon>Ecdysozoa</taxon>
        <taxon>Arthropoda</taxon>
        <taxon>Hexapoda</taxon>
        <taxon>Insecta</taxon>
        <taxon>Pterygota</taxon>
        <taxon>Neoptera</taxon>
        <taxon>Endopterygota</taxon>
        <taxon>Diptera</taxon>
        <taxon>Brachycera</taxon>
        <taxon>Muscomorpha</taxon>
        <taxon>Platypezoidea</taxon>
        <taxon>Phoridae</taxon>
        <taxon>Megaseliini</taxon>
        <taxon>Megaselia</taxon>
    </lineage>
</organism>
<dbReference type="EMBL" id="CAQQ02389242">
    <property type="status" value="NOT_ANNOTATED_CDS"/>
    <property type="molecule type" value="Genomic_DNA"/>
</dbReference>
<evidence type="ECO:0000313" key="1">
    <source>
        <dbReference type="EnsemblMetazoa" id="MESCA009240-PA"/>
    </source>
</evidence>
<name>T1GZE1_MEGSC</name>